<sequence>MQRKLTTASAVLAAVLLATMGTALTAEASSSGPATLPVPAPSSSVAPAGSVAASDDIGPRGSVASPVEAPSAVPAPQIPTAPTGLRAPYLDGGGVLPSLDAGALREAISGLPNEKVTSALVKVSGTEGEWAGTSGVADVRTGRPVPAHGAFRIGSVSKVFTAAVVLQLVAEDKVDLGTSVQHYLPGLLPASYPDVSVRQLLNHTSGLPASEEGSGDAAWFVRHRFDHWTPQEVIASATKKDMDFAPGSQQSYNGTNYFVAGLLIEKATRESYAHEIDRRVLRPLGLHRTYVPDRRDVRLPGPHAHGYVRVDGRLVDITEQSPYSWAEGGLISTSADLTRFFTALYAGKVVPRPQLAEMFTVPDVAYSGKGNCRVPGDPHAGRACFSVGLTRTTWSNGVTAWGKSGAVPGYTTAVFATRDSRRVLAYSLTATGNQDGSELPYIVRLLAATFDPSLTEEARETGGAGRTGGAGETRGAEGAGRS</sequence>
<accession>A0A7W9Q9B3</accession>
<dbReference type="PANTHER" id="PTHR46825">
    <property type="entry name" value="D-ALANYL-D-ALANINE-CARBOXYPEPTIDASE/ENDOPEPTIDASE AMPH"/>
    <property type="match status" value="1"/>
</dbReference>
<dbReference type="SUPFAM" id="SSF56601">
    <property type="entry name" value="beta-lactamase/transpeptidase-like"/>
    <property type="match status" value="1"/>
</dbReference>
<dbReference type="RefSeq" id="WP_184572574.1">
    <property type="nucleotide sequence ID" value="NZ_JACHJL010000006.1"/>
</dbReference>
<gene>
    <name evidence="4" type="ORF">FHS42_003000</name>
</gene>
<keyword evidence="2" id="KW-0732">Signal</keyword>
<evidence type="ECO:0000256" key="1">
    <source>
        <dbReference type="SAM" id="MobiDB-lite"/>
    </source>
</evidence>
<dbReference type="Proteomes" id="UP000588098">
    <property type="component" value="Unassembled WGS sequence"/>
</dbReference>
<proteinExistence type="predicted"/>
<keyword evidence="4" id="KW-0121">Carboxypeptidase</keyword>
<evidence type="ECO:0000313" key="5">
    <source>
        <dbReference type="Proteomes" id="UP000588098"/>
    </source>
</evidence>
<feature type="domain" description="Beta-lactamase-related" evidence="3">
    <location>
        <begin position="114"/>
        <end position="447"/>
    </location>
</feature>
<dbReference type="EC" id="3.4.16.4" evidence="4"/>
<reference evidence="4 5" key="1">
    <citation type="submission" date="2020-08" db="EMBL/GenBank/DDBJ databases">
        <title>Genomic Encyclopedia of Type Strains, Phase III (KMG-III): the genomes of soil and plant-associated and newly described type strains.</title>
        <authorList>
            <person name="Whitman W."/>
        </authorList>
    </citation>
    <scope>NUCLEOTIDE SEQUENCE [LARGE SCALE GENOMIC DNA]</scope>
    <source>
        <strain evidence="4 5">CECT 8305</strain>
    </source>
</reference>
<organism evidence="4 5">
    <name type="scientific">Streptomyces zagrosensis</name>
    <dbReference type="NCBI Taxonomy" id="1042984"/>
    <lineage>
        <taxon>Bacteria</taxon>
        <taxon>Bacillati</taxon>
        <taxon>Actinomycetota</taxon>
        <taxon>Actinomycetes</taxon>
        <taxon>Kitasatosporales</taxon>
        <taxon>Streptomycetaceae</taxon>
        <taxon>Streptomyces</taxon>
    </lineage>
</organism>
<dbReference type="InterPro" id="IPR050491">
    <property type="entry name" value="AmpC-like"/>
</dbReference>
<dbReference type="InterPro" id="IPR012338">
    <property type="entry name" value="Beta-lactam/transpept-like"/>
</dbReference>
<evidence type="ECO:0000256" key="2">
    <source>
        <dbReference type="SAM" id="SignalP"/>
    </source>
</evidence>
<dbReference type="GO" id="GO:0009002">
    <property type="term" value="F:serine-type D-Ala-D-Ala carboxypeptidase activity"/>
    <property type="evidence" value="ECO:0007669"/>
    <property type="project" value="UniProtKB-EC"/>
</dbReference>
<dbReference type="InterPro" id="IPR001466">
    <property type="entry name" value="Beta-lactam-related"/>
</dbReference>
<dbReference type="Gene3D" id="3.40.710.10">
    <property type="entry name" value="DD-peptidase/beta-lactamase superfamily"/>
    <property type="match status" value="1"/>
</dbReference>
<feature type="compositionally biased region" description="Low complexity" evidence="1">
    <location>
        <begin position="62"/>
        <end position="75"/>
    </location>
</feature>
<protein>
    <submittedName>
        <fullName evidence="4">D-alanyl-D-alanine carboxypeptidase</fullName>
        <ecNumber evidence="4">3.4.16.4</ecNumber>
    </submittedName>
</protein>
<feature type="region of interest" description="Disordered" evidence="1">
    <location>
        <begin position="456"/>
        <end position="482"/>
    </location>
</feature>
<keyword evidence="4" id="KW-0645">Protease</keyword>
<feature type="compositionally biased region" description="Low complexity" evidence="1">
    <location>
        <begin position="41"/>
        <end position="54"/>
    </location>
</feature>
<dbReference type="AlphaFoldDB" id="A0A7W9Q9B3"/>
<feature type="compositionally biased region" description="Gly residues" evidence="1">
    <location>
        <begin position="462"/>
        <end position="482"/>
    </location>
</feature>
<feature type="region of interest" description="Disordered" evidence="1">
    <location>
        <begin position="29"/>
        <end position="80"/>
    </location>
</feature>
<keyword evidence="5" id="KW-1185">Reference proteome</keyword>
<comment type="caution">
    <text evidence="4">The sequence shown here is derived from an EMBL/GenBank/DDBJ whole genome shotgun (WGS) entry which is preliminary data.</text>
</comment>
<dbReference type="Pfam" id="PF00144">
    <property type="entry name" value="Beta-lactamase"/>
    <property type="match status" value="1"/>
</dbReference>
<name>A0A7W9Q9B3_9ACTN</name>
<feature type="chain" id="PRO_5038951797" evidence="2">
    <location>
        <begin position="26"/>
        <end position="482"/>
    </location>
</feature>
<evidence type="ECO:0000313" key="4">
    <source>
        <dbReference type="EMBL" id="MBB5935931.1"/>
    </source>
</evidence>
<keyword evidence="4" id="KW-0378">Hydrolase</keyword>
<feature type="signal peptide" evidence="2">
    <location>
        <begin position="1"/>
        <end position="25"/>
    </location>
</feature>
<dbReference type="EMBL" id="JACHJL010000006">
    <property type="protein sequence ID" value="MBB5935931.1"/>
    <property type="molecule type" value="Genomic_DNA"/>
</dbReference>
<evidence type="ECO:0000259" key="3">
    <source>
        <dbReference type="Pfam" id="PF00144"/>
    </source>
</evidence>
<dbReference type="PANTHER" id="PTHR46825:SF7">
    <property type="entry name" value="D-ALANYL-D-ALANINE CARBOXYPEPTIDASE"/>
    <property type="match status" value="1"/>
</dbReference>